<dbReference type="Gene3D" id="3.40.30.10">
    <property type="entry name" value="Glutaredoxin"/>
    <property type="match status" value="1"/>
</dbReference>
<dbReference type="Pfam" id="PF13462">
    <property type="entry name" value="Thioredoxin_4"/>
    <property type="match status" value="1"/>
</dbReference>
<comment type="caution">
    <text evidence="2">The sequence shown here is derived from an EMBL/GenBank/DDBJ whole genome shotgun (WGS) entry which is preliminary data.</text>
</comment>
<sequence>MSNSKFQIKSQIPNPKRLITVLTVFVAGLGLSALAVGTVWVRAYQSYTSSTSYTSYRSDTADESNKGEWSDEVGFRDPLITLVKPTAAYRAETPLRPSVTEDDPVWGDSAAPVRIVVFGDLADGATKEAWQELYAVWETHQDAVQLVWKDFPNPLNPGSREAALAARCVQEQGQFRTLLESLFGIPYSKFEDVITKLDLDEEAYAACMRSSEAIGLVNRGMEEAQALDIDAVPTVFVGPYRMTGTIGAENVERLVGLIQ</sequence>
<evidence type="ECO:0000313" key="2">
    <source>
        <dbReference type="EMBL" id="OGL77375.1"/>
    </source>
</evidence>
<feature type="domain" description="Thioredoxin-like fold" evidence="1">
    <location>
        <begin position="100"/>
        <end position="255"/>
    </location>
</feature>
<evidence type="ECO:0000313" key="3">
    <source>
        <dbReference type="Proteomes" id="UP000176604"/>
    </source>
</evidence>
<dbReference type="STRING" id="1802397.A3J43_01455"/>
<dbReference type="InterPro" id="IPR012336">
    <property type="entry name" value="Thioredoxin-like_fold"/>
</dbReference>
<accession>A0A1F7UGH8</accession>
<dbReference type="SUPFAM" id="SSF52833">
    <property type="entry name" value="Thioredoxin-like"/>
    <property type="match status" value="1"/>
</dbReference>
<gene>
    <name evidence="2" type="ORF">A3J43_01455</name>
</gene>
<evidence type="ECO:0000259" key="1">
    <source>
        <dbReference type="Pfam" id="PF13462"/>
    </source>
</evidence>
<reference evidence="2 3" key="1">
    <citation type="journal article" date="2016" name="Nat. Commun.">
        <title>Thousands of microbial genomes shed light on interconnected biogeochemical processes in an aquifer system.</title>
        <authorList>
            <person name="Anantharaman K."/>
            <person name="Brown C.T."/>
            <person name="Hug L.A."/>
            <person name="Sharon I."/>
            <person name="Castelle C.J."/>
            <person name="Probst A.J."/>
            <person name="Thomas B.C."/>
            <person name="Singh A."/>
            <person name="Wilkins M.J."/>
            <person name="Karaoz U."/>
            <person name="Brodie E.L."/>
            <person name="Williams K.H."/>
            <person name="Hubbard S.S."/>
            <person name="Banfield J.F."/>
        </authorList>
    </citation>
    <scope>NUCLEOTIDE SEQUENCE [LARGE SCALE GENOMIC DNA]</scope>
</reference>
<dbReference type="Proteomes" id="UP000176604">
    <property type="component" value="Unassembled WGS sequence"/>
</dbReference>
<dbReference type="AlphaFoldDB" id="A0A1F7UGH8"/>
<organism evidence="2 3">
    <name type="scientific">Candidatus Uhrbacteria bacterium RIFCSPHIGHO2_12_FULL_54_23</name>
    <dbReference type="NCBI Taxonomy" id="1802397"/>
    <lineage>
        <taxon>Bacteria</taxon>
        <taxon>Candidatus Uhriibacteriota</taxon>
    </lineage>
</organism>
<proteinExistence type="predicted"/>
<dbReference type="EMBL" id="MGEF01000060">
    <property type="protein sequence ID" value="OGL77375.1"/>
    <property type="molecule type" value="Genomic_DNA"/>
</dbReference>
<name>A0A1F7UGH8_9BACT</name>
<dbReference type="InterPro" id="IPR036249">
    <property type="entry name" value="Thioredoxin-like_sf"/>
</dbReference>
<protein>
    <recommendedName>
        <fullName evidence="1">Thioredoxin-like fold domain-containing protein</fullName>
    </recommendedName>
</protein>